<evidence type="ECO:0000256" key="2">
    <source>
        <dbReference type="ARBA" id="ARBA00029447"/>
    </source>
</evidence>
<dbReference type="InterPro" id="IPR004089">
    <property type="entry name" value="MCPsignal_dom"/>
</dbReference>
<dbReference type="PANTHER" id="PTHR32089:SF112">
    <property type="entry name" value="LYSOZYME-LIKE PROTEIN-RELATED"/>
    <property type="match status" value="1"/>
</dbReference>
<evidence type="ECO:0000259" key="5">
    <source>
        <dbReference type="PROSITE" id="PS50111"/>
    </source>
</evidence>
<dbReference type="Proteomes" id="UP001156856">
    <property type="component" value="Unassembled WGS sequence"/>
</dbReference>
<evidence type="ECO:0000313" key="7">
    <source>
        <dbReference type="EMBL" id="GLS61740.1"/>
    </source>
</evidence>
<evidence type="ECO:0000256" key="3">
    <source>
        <dbReference type="PROSITE-ProRule" id="PRU00284"/>
    </source>
</evidence>
<evidence type="ECO:0000313" key="8">
    <source>
        <dbReference type="Proteomes" id="UP001156856"/>
    </source>
</evidence>
<dbReference type="EMBL" id="BSPK01000004">
    <property type="protein sequence ID" value="GLS61740.1"/>
    <property type="molecule type" value="Genomic_DNA"/>
</dbReference>
<organism evidence="7 8">
    <name type="scientific">Methylobacterium oxalidis</name>
    <dbReference type="NCBI Taxonomy" id="944322"/>
    <lineage>
        <taxon>Bacteria</taxon>
        <taxon>Pseudomonadati</taxon>
        <taxon>Pseudomonadota</taxon>
        <taxon>Alphaproteobacteria</taxon>
        <taxon>Hyphomicrobiales</taxon>
        <taxon>Methylobacteriaceae</taxon>
        <taxon>Methylobacterium</taxon>
    </lineage>
</organism>
<keyword evidence="4" id="KW-0472">Membrane</keyword>
<dbReference type="SUPFAM" id="SSF58104">
    <property type="entry name" value="Methyl-accepting chemotaxis protein (MCP) signaling domain"/>
    <property type="match status" value="1"/>
</dbReference>
<accession>A0ABQ6DA95</accession>
<dbReference type="SMART" id="SM00304">
    <property type="entry name" value="HAMP"/>
    <property type="match status" value="2"/>
</dbReference>
<dbReference type="InterPro" id="IPR032255">
    <property type="entry name" value="HBM"/>
</dbReference>
<dbReference type="PROSITE" id="PS50111">
    <property type="entry name" value="CHEMOTAXIS_TRANSDUC_2"/>
    <property type="match status" value="1"/>
</dbReference>
<evidence type="ECO:0000259" key="6">
    <source>
        <dbReference type="PROSITE" id="PS50885"/>
    </source>
</evidence>
<dbReference type="SMART" id="SM01358">
    <property type="entry name" value="HBM"/>
    <property type="match status" value="1"/>
</dbReference>
<dbReference type="InterPro" id="IPR003660">
    <property type="entry name" value="HAMP_dom"/>
</dbReference>
<dbReference type="InterPro" id="IPR004090">
    <property type="entry name" value="Chemotax_Me-accpt_rcpt"/>
</dbReference>
<dbReference type="Pfam" id="PF00015">
    <property type="entry name" value="MCPsignal"/>
    <property type="match status" value="1"/>
</dbReference>
<feature type="domain" description="Methyl-accepting transducer" evidence="5">
    <location>
        <begin position="393"/>
        <end position="629"/>
    </location>
</feature>
<dbReference type="SMART" id="SM00283">
    <property type="entry name" value="MA"/>
    <property type="match status" value="1"/>
</dbReference>
<name>A0ABQ6DA95_9HYPH</name>
<keyword evidence="4" id="KW-1133">Transmembrane helix</keyword>
<evidence type="ECO:0000256" key="4">
    <source>
        <dbReference type="SAM" id="Phobius"/>
    </source>
</evidence>
<dbReference type="CDD" id="cd06225">
    <property type="entry name" value="HAMP"/>
    <property type="match status" value="1"/>
</dbReference>
<protein>
    <submittedName>
        <fullName evidence="7">Methyl-accepting chemotaxis protein</fullName>
    </submittedName>
</protein>
<keyword evidence="1 3" id="KW-0807">Transducer</keyword>
<feature type="transmembrane region" description="Helical" evidence="4">
    <location>
        <begin position="278"/>
        <end position="299"/>
    </location>
</feature>
<dbReference type="PROSITE" id="PS50885">
    <property type="entry name" value="HAMP"/>
    <property type="match status" value="1"/>
</dbReference>
<dbReference type="Gene3D" id="1.10.287.950">
    <property type="entry name" value="Methyl-accepting chemotaxis protein"/>
    <property type="match status" value="1"/>
</dbReference>
<sequence>MLLSAALGGIGYYESDVLSEQYDDMLRLSTDATALAGVNRYADRLSGQAEQLRATQRAESAAAMQEAAARMGEISADLAARTQSDERRALYRTISETAESLKPDAIRLGSLGGTVRDGRARLFSGGDTLTKAMNALLAEVRAGGSEAEGASAAALESAVLLVRVSNWRFLATQDPKGPATFATNVARAEAAIGALAALDRGGRHAGAVGAVRTALGGYRDDFRATSDAMIASAALFETAIAPKLARIGTSGADAAASMERSLKALRAETDGAVAQARLIQAGLGGLVVALGLLLAALIARGIIRPVRGMTGAMSQLAAGRLDVVVPSRDAADELGQMARAVEVFRENAAVRAEMETRAAADLAAREHRLARRDRLLRDFEQDVSGSLRIVTSAATELDATAHAMTGVAQDTNQRAVASSAAAEQTSTNVQTVAAATEEMVASLSEIERSVARSAEVAGAALREADATSASIDALTRAAEEIGTAVTMISAIAAQTNLLALNATIEAARAGEAGRGFAVVAAEVKELASQTSRATDEIGGKIAAIQAASGSAAAAIRQIGRTIVSVNEISGTIAETIVEQTAATHEIARNVGEAARGTRDVSGNIARVSASASETGSAAAQVLGSAQDLSAQSLQLKQQVDTFLAEIRAA</sequence>
<evidence type="ECO:0000256" key="1">
    <source>
        <dbReference type="ARBA" id="ARBA00023224"/>
    </source>
</evidence>
<reference evidence="8" key="1">
    <citation type="journal article" date="2019" name="Int. J. Syst. Evol. Microbiol.">
        <title>The Global Catalogue of Microorganisms (GCM) 10K type strain sequencing project: providing services to taxonomists for standard genome sequencing and annotation.</title>
        <authorList>
            <consortium name="The Broad Institute Genomics Platform"/>
            <consortium name="The Broad Institute Genome Sequencing Center for Infectious Disease"/>
            <person name="Wu L."/>
            <person name="Ma J."/>
        </authorList>
    </citation>
    <scope>NUCLEOTIDE SEQUENCE [LARGE SCALE GENOMIC DNA]</scope>
    <source>
        <strain evidence="8">NBRC 107715</strain>
    </source>
</reference>
<dbReference type="Pfam" id="PF00672">
    <property type="entry name" value="HAMP"/>
    <property type="match status" value="1"/>
</dbReference>
<proteinExistence type="inferred from homology"/>
<dbReference type="PRINTS" id="PR00260">
    <property type="entry name" value="CHEMTRNSDUCR"/>
</dbReference>
<dbReference type="Gene3D" id="6.10.340.10">
    <property type="match status" value="1"/>
</dbReference>
<keyword evidence="8" id="KW-1185">Reference proteome</keyword>
<feature type="domain" description="HAMP" evidence="6">
    <location>
        <begin position="300"/>
        <end position="353"/>
    </location>
</feature>
<gene>
    <name evidence="7" type="ORF">GCM10007888_01210</name>
</gene>
<comment type="caution">
    <text evidence="7">The sequence shown here is derived from an EMBL/GenBank/DDBJ whole genome shotgun (WGS) entry which is preliminary data.</text>
</comment>
<comment type="similarity">
    <text evidence="2">Belongs to the methyl-accepting chemotaxis (MCP) protein family.</text>
</comment>
<dbReference type="PANTHER" id="PTHR32089">
    <property type="entry name" value="METHYL-ACCEPTING CHEMOTAXIS PROTEIN MCPB"/>
    <property type="match status" value="1"/>
</dbReference>
<keyword evidence="4" id="KW-0812">Transmembrane</keyword>